<dbReference type="AlphaFoldDB" id="A0AA36GN42"/>
<keyword evidence="3" id="KW-0472">Membrane</keyword>
<gene>
    <name evidence="5" type="ORF">CYNAS_LOCUS7125</name>
</gene>
<evidence type="ECO:0000256" key="2">
    <source>
        <dbReference type="SAM" id="MobiDB-lite"/>
    </source>
</evidence>
<reference evidence="5" key="1">
    <citation type="submission" date="2023-07" db="EMBL/GenBank/DDBJ databases">
        <authorList>
            <consortium name="CYATHOMIX"/>
        </authorList>
    </citation>
    <scope>NUCLEOTIDE SEQUENCE</scope>
    <source>
        <strain evidence="5">N/A</strain>
    </source>
</reference>
<name>A0AA36GN42_CYLNA</name>
<proteinExistence type="predicted"/>
<dbReference type="Gene3D" id="1.20.5.320">
    <property type="entry name" value="6-Phosphogluconate Dehydrogenase, domain 3"/>
    <property type="match status" value="2"/>
</dbReference>
<dbReference type="Proteomes" id="UP001176961">
    <property type="component" value="Unassembled WGS sequence"/>
</dbReference>
<comment type="caution">
    <text evidence="5">The sequence shown here is derived from an EMBL/GenBank/DDBJ whole genome shotgun (WGS) entry which is preliminary data.</text>
</comment>
<feature type="transmembrane region" description="Helical" evidence="3">
    <location>
        <begin position="33"/>
        <end position="58"/>
    </location>
</feature>
<organism evidence="5 6">
    <name type="scientific">Cylicocyclus nassatus</name>
    <name type="common">Nematode worm</name>
    <dbReference type="NCBI Taxonomy" id="53992"/>
    <lineage>
        <taxon>Eukaryota</taxon>
        <taxon>Metazoa</taxon>
        <taxon>Ecdysozoa</taxon>
        <taxon>Nematoda</taxon>
        <taxon>Chromadorea</taxon>
        <taxon>Rhabditida</taxon>
        <taxon>Rhabditina</taxon>
        <taxon>Rhabditomorpha</taxon>
        <taxon>Strongyloidea</taxon>
        <taxon>Strongylidae</taxon>
        <taxon>Cylicocyclus</taxon>
    </lineage>
</organism>
<evidence type="ECO:0000259" key="4">
    <source>
        <dbReference type="SMART" id="SM01088"/>
    </source>
</evidence>
<evidence type="ECO:0000256" key="1">
    <source>
        <dbReference type="ARBA" id="ARBA00022737"/>
    </source>
</evidence>
<keyword evidence="3" id="KW-0812">Transmembrane</keyword>
<feature type="domain" description="Nematode cuticle collagen N-terminal" evidence="4">
    <location>
        <begin position="35"/>
        <end position="85"/>
    </location>
</feature>
<dbReference type="EMBL" id="CATQJL010000112">
    <property type="protein sequence ID" value="CAJ0595142.1"/>
    <property type="molecule type" value="Genomic_DNA"/>
</dbReference>
<protein>
    <recommendedName>
        <fullName evidence="4">Nematode cuticle collagen N-terminal domain-containing protein</fullName>
    </recommendedName>
</protein>
<evidence type="ECO:0000313" key="6">
    <source>
        <dbReference type="Proteomes" id="UP001176961"/>
    </source>
</evidence>
<dbReference type="GO" id="GO:0042302">
    <property type="term" value="F:structural constituent of cuticle"/>
    <property type="evidence" value="ECO:0007669"/>
    <property type="project" value="InterPro"/>
</dbReference>
<accession>A0AA36GN42</accession>
<keyword evidence="3" id="KW-1133">Transmembrane helix</keyword>
<dbReference type="SMART" id="SM01088">
    <property type="entry name" value="Col_cuticle_N"/>
    <property type="match status" value="1"/>
</dbReference>
<keyword evidence="1" id="KW-0677">Repeat</keyword>
<sequence>MHTTRRNSSCARRGYNFSHIRHCHRLRMIEDKVIVGAASACSLLAIGACLAVLPSLYYEINEVHDQVLDSVAMFRLETDSAWIDMMDIQIAVSPPSKPRQNPFNSIFRQKRQNFRGLPSWCVCEPRPPRCPPGPPGPPGRPGPRGIPGNPGPPGRDNTHVYAPITCPPFQPGCVKCPPGPRGPPGITGPMGRPGPSGRPGMQGLRLVVFRYINLVFAVIDAEQKTNLAS</sequence>
<dbReference type="InterPro" id="IPR002486">
    <property type="entry name" value="Col_cuticle_N"/>
</dbReference>
<dbReference type="PANTHER" id="PTHR24637:SF194">
    <property type="entry name" value="CUTICLE COLLAGEN 10-RELATED"/>
    <property type="match status" value="1"/>
</dbReference>
<dbReference type="Pfam" id="PF01484">
    <property type="entry name" value="Col_cuticle_N"/>
    <property type="match status" value="1"/>
</dbReference>
<dbReference type="PANTHER" id="PTHR24637">
    <property type="entry name" value="COLLAGEN"/>
    <property type="match status" value="1"/>
</dbReference>
<evidence type="ECO:0000256" key="3">
    <source>
        <dbReference type="SAM" id="Phobius"/>
    </source>
</evidence>
<keyword evidence="6" id="KW-1185">Reference proteome</keyword>
<feature type="compositionally biased region" description="Pro residues" evidence="2">
    <location>
        <begin position="132"/>
        <end position="141"/>
    </location>
</feature>
<evidence type="ECO:0000313" key="5">
    <source>
        <dbReference type="EMBL" id="CAJ0595142.1"/>
    </source>
</evidence>
<feature type="region of interest" description="Disordered" evidence="2">
    <location>
        <begin position="132"/>
        <end position="157"/>
    </location>
</feature>